<dbReference type="RefSeq" id="WP_124580036.1">
    <property type="nucleotide sequence ID" value="NZ_QTQV01000009.1"/>
</dbReference>
<comment type="caution">
    <text evidence="2">The sequence shown here is derived from an EMBL/GenBank/DDBJ whole genome shotgun (WGS) entry which is preliminary data.</text>
</comment>
<gene>
    <name evidence="2" type="ORF">DF051_17535</name>
</gene>
<dbReference type="SUPFAM" id="SSF53850">
    <property type="entry name" value="Periplasmic binding protein-like II"/>
    <property type="match status" value="1"/>
</dbReference>
<dbReference type="Gene3D" id="3.40.190.10">
    <property type="entry name" value="Periplasmic binding protein-like II"/>
    <property type="match status" value="2"/>
</dbReference>
<protein>
    <submittedName>
        <fullName evidence="2">ABC transporter substrate-binding protein</fullName>
    </submittedName>
</protein>
<evidence type="ECO:0000256" key="1">
    <source>
        <dbReference type="ARBA" id="ARBA00022729"/>
    </source>
</evidence>
<organism evidence="2 3">
    <name type="scientific">Burkholderia contaminans</name>
    <dbReference type="NCBI Taxonomy" id="488447"/>
    <lineage>
        <taxon>Bacteria</taxon>
        <taxon>Pseudomonadati</taxon>
        <taxon>Pseudomonadota</taxon>
        <taxon>Betaproteobacteria</taxon>
        <taxon>Burkholderiales</taxon>
        <taxon>Burkholderiaceae</taxon>
        <taxon>Burkholderia</taxon>
        <taxon>Burkholderia cepacia complex</taxon>
    </lineage>
</organism>
<proteinExistence type="predicted"/>
<dbReference type="InterPro" id="IPR006059">
    <property type="entry name" value="SBP"/>
</dbReference>
<dbReference type="AlphaFoldDB" id="A0A3N8PV47"/>
<reference evidence="2 3" key="1">
    <citation type="submission" date="2018-08" db="EMBL/GenBank/DDBJ databases">
        <title>Comparative analysis of Burkholderia isolates from Puerto Rico.</title>
        <authorList>
            <person name="Hall C."/>
            <person name="Sahl J."/>
            <person name="Wagner D."/>
        </authorList>
    </citation>
    <scope>NUCLEOTIDE SEQUENCE [LARGE SCALE GENOMIC DNA]</scope>
    <source>
        <strain evidence="2 3">Bp9025</strain>
    </source>
</reference>
<dbReference type="Proteomes" id="UP000277921">
    <property type="component" value="Unassembled WGS sequence"/>
</dbReference>
<dbReference type="CDD" id="cd13589">
    <property type="entry name" value="PBP2_polyamine_RpCGA009"/>
    <property type="match status" value="1"/>
</dbReference>
<dbReference type="EMBL" id="QTQV01000009">
    <property type="protein sequence ID" value="RQT14950.1"/>
    <property type="molecule type" value="Genomic_DNA"/>
</dbReference>
<evidence type="ECO:0000313" key="3">
    <source>
        <dbReference type="Proteomes" id="UP000277921"/>
    </source>
</evidence>
<name>A0A3N8PV47_9BURK</name>
<evidence type="ECO:0000313" key="2">
    <source>
        <dbReference type="EMBL" id="RQT14950.1"/>
    </source>
</evidence>
<accession>A0A3N8PV47</accession>
<dbReference type="PANTHER" id="PTHR30222">
    <property type="entry name" value="SPERMIDINE/PUTRESCINE-BINDING PERIPLASMIC PROTEIN"/>
    <property type="match status" value="1"/>
</dbReference>
<keyword evidence="1" id="KW-0732">Signal</keyword>
<sequence length="343" mass="38342">MNRRDFLENGLKAGAALSLAGTPLFGRTQSAPTISFVSWGGSWGDFVQKYWIAPFTKQTGIGVTLVSGPDLAKVKAQVASNNILWDIVDGFTQVGAKENLWEPIDFKVIDPARFIVKPPSSGIPTNGYFGGIAYDPNRSKPPARDFAQFWNVKNIPGRRGLSNRVSEMLEMALLADGVSAAKLYPLDVDRAFKVLDRIKPSVKVWFSETGQGVSLIQSKEVEYTYTYYNRVTVAKDSGVSIDFSLDQCIQQLSYYSVVRGTPRKEAAMRFLEFITRPEQQAAVVNVHRGSLFSPVRGLDKLIEPVVKRAMPDLSGPKQVIFDNQYWADHFTELDKRFKEWALD</sequence>
<dbReference type="PANTHER" id="PTHR30222:SF2">
    <property type="entry name" value="ABC TRANSPORTER SUBSTRATE-BINDING PROTEIN"/>
    <property type="match status" value="1"/>
</dbReference>
<dbReference type="Pfam" id="PF13416">
    <property type="entry name" value="SBP_bac_8"/>
    <property type="match status" value="1"/>
</dbReference>